<feature type="transmembrane region" description="Helical" evidence="1">
    <location>
        <begin position="6"/>
        <end position="23"/>
    </location>
</feature>
<protein>
    <recommendedName>
        <fullName evidence="2">AB hydrolase-1 domain-containing protein</fullName>
    </recommendedName>
</protein>
<dbReference type="PANTHER" id="PTHR43358">
    <property type="entry name" value="ALPHA/BETA-HYDROLASE"/>
    <property type="match status" value="1"/>
</dbReference>
<accession>A0ABR6CQU7</accession>
<comment type="caution">
    <text evidence="3">The sequence shown here is derived from an EMBL/GenBank/DDBJ whole genome shotgun (WGS) entry which is preliminary data.</text>
</comment>
<evidence type="ECO:0000259" key="2">
    <source>
        <dbReference type="Pfam" id="PF00561"/>
    </source>
</evidence>
<evidence type="ECO:0000256" key="1">
    <source>
        <dbReference type="SAM" id="Phobius"/>
    </source>
</evidence>
<reference evidence="3 4" key="1">
    <citation type="submission" date="2020-08" db="EMBL/GenBank/DDBJ databases">
        <title>Genomic Encyclopedia of Type Strains, Phase IV (KMG-IV): sequencing the most valuable type-strain genomes for metagenomic binning, comparative biology and taxonomic classification.</title>
        <authorList>
            <person name="Goeker M."/>
        </authorList>
    </citation>
    <scope>NUCLEOTIDE SEQUENCE [LARGE SCALE GENOMIC DNA]</scope>
    <source>
        <strain evidence="3 4">DSM 105481</strain>
    </source>
</reference>
<dbReference type="InterPro" id="IPR052920">
    <property type="entry name" value="DNA-binding_regulatory"/>
</dbReference>
<dbReference type="Pfam" id="PF00561">
    <property type="entry name" value="Abhydrolase_1"/>
    <property type="match status" value="1"/>
</dbReference>
<keyword evidence="4" id="KW-1185">Reference proteome</keyword>
<dbReference type="RefSeq" id="WP_182502822.1">
    <property type="nucleotide sequence ID" value="NZ_JACJHX010000007.1"/>
</dbReference>
<keyword evidence="1" id="KW-0812">Transmembrane</keyword>
<dbReference type="Proteomes" id="UP000626697">
    <property type="component" value="Unassembled WGS sequence"/>
</dbReference>
<dbReference type="EMBL" id="JACJHX010000007">
    <property type="protein sequence ID" value="MBA9027281.1"/>
    <property type="molecule type" value="Genomic_DNA"/>
</dbReference>
<gene>
    <name evidence="3" type="ORF">HNP81_002571</name>
</gene>
<organism evidence="3 4">
    <name type="scientific">Peribacillus huizhouensis</name>
    <dbReference type="NCBI Taxonomy" id="1501239"/>
    <lineage>
        <taxon>Bacteria</taxon>
        <taxon>Bacillati</taxon>
        <taxon>Bacillota</taxon>
        <taxon>Bacilli</taxon>
        <taxon>Bacillales</taxon>
        <taxon>Bacillaceae</taxon>
        <taxon>Peribacillus</taxon>
    </lineage>
</organism>
<evidence type="ECO:0000313" key="3">
    <source>
        <dbReference type="EMBL" id="MBA9027281.1"/>
    </source>
</evidence>
<dbReference type="PANTHER" id="PTHR43358:SF5">
    <property type="entry name" value="EXPORTED PROTEIN"/>
    <property type="match status" value="1"/>
</dbReference>
<dbReference type="SUPFAM" id="SSF53474">
    <property type="entry name" value="alpha/beta-Hydrolases"/>
    <property type="match status" value="1"/>
</dbReference>
<keyword evidence="1" id="KW-1133">Transmembrane helix</keyword>
<feature type="domain" description="AB hydrolase-1" evidence="2">
    <location>
        <begin position="83"/>
        <end position="185"/>
    </location>
</feature>
<dbReference type="InterPro" id="IPR000073">
    <property type="entry name" value="AB_hydrolase_1"/>
</dbReference>
<name>A0ABR6CQU7_9BACI</name>
<dbReference type="Gene3D" id="3.40.50.1820">
    <property type="entry name" value="alpha/beta hydrolase"/>
    <property type="match status" value="1"/>
</dbReference>
<keyword evidence="1" id="KW-0472">Membrane</keyword>
<sequence length="309" mass="35422">MKKVFFALAGVLIYIIGIGIYFSNRVMFMKKKEVEFIKNREITAKRLNPQDFAGLPKMESWVNSPSGYRLKCIFIEPHESNKWVIICHGVTENKVNSIKYSSIFLERGFNTVIYDHRRHGESGGKTSSYGHYEKFDLQAVIAELKKQKGDDLLIGIHGESMGAATLLLYAGMIDDGADFYIADCPFSNFDEQLQYQITKEIPLPAWTVLPIGRAFIKLRDHYWTSEISPIDFVHNIKKPVLFIHSQNDSFIPASMTVDLFEKKQGPKQLYLAVKGAHAQSYNENRKEYEQVIDDFLDKYVLANNEKTAL</sequence>
<dbReference type="InterPro" id="IPR029058">
    <property type="entry name" value="AB_hydrolase_fold"/>
</dbReference>
<evidence type="ECO:0000313" key="4">
    <source>
        <dbReference type="Proteomes" id="UP000626697"/>
    </source>
</evidence>
<proteinExistence type="predicted"/>